<dbReference type="Gene3D" id="1.10.10.60">
    <property type="entry name" value="Homeodomain-like"/>
    <property type="match status" value="1"/>
</dbReference>
<evidence type="ECO:0000256" key="1">
    <source>
        <dbReference type="ARBA" id="ARBA00023125"/>
    </source>
</evidence>
<dbReference type="InterPro" id="IPR009057">
    <property type="entry name" value="Homeodomain-like_sf"/>
</dbReference>
<dbReference type="AlphaFoldDB" id="A0A7I9XVK2"/>
<dbReference type="PANTHER" id="PTHR30055">
    <property type="entry name" value="HTH-TYPE TRANSCRIPTIONAL REGULATOR RUTR"/>
    <property type="match status" value="1"/>
</dbReference>
<evidence type="ECO:0000256" key="3">
    <source>
        <dbReference type="SAM" id="MobiDB-lite"/>
    </source>
</evidence>
<dbReference type="GO" id="GO:0000976">
    <property type="term" value="F:transcription cis-regulatory region binding"/>
    <property type="evidence" value="ECO:0007669"/>
    <property type="project" value="TreeGrafter"/>
</dbReference>
<name>A0A7I9XVK2_9MYCO</name>
<protein>
    <submittedName>
        <fullName evidence="5">TetR family transcriptional regulator</fullName>
    </submittedName>
</protein>
<dbReference type="PANTHER" id="PTHR30055:SF235">
    <property type="entry name" value="TRANSCRIPTIONAL REGULATORY PROTEIN"/>
    <property type="match status" value="1"/>
</dbReference>
<dbReference type="InterPro" id="IPR041678">
    <property type="entry name" value="TetR_C_16"/>
</dbReference>
<accession>A0A7I9XVK2</accession>
<feature type="DNA-binding region" description="H-T-H motif" evidence="2">
    <location>
        <begin position="33"/>
        <end position="52"/>
    </location>
</feature>
<dbReference type="InterPro" id="IPR050109">
    <property type="entry name" value="HTH-type_TetR-like_transc_reg"/>
</dbReference>
<dbReference type="GO" id="GO:0003700">
    <property type="term" value="F:DNA-binding transcription factor activity"/>
    <property type="evidence" value="ECO:0007669"/>
    <property type="project" value="TreeGrafter"/>
</dbReference>
<feature type="compositionally biased region" description="Low complexity" evidence="3">
    <location>
        <begin position="191"/>
        <end position="205"/>
    </location>
</feature>
<gene>
    <name evidence="5" type="ORF">MBOT_11710</name>
</gene>
<proteinExistence type="predicted"/>
<evidence type="ECO:0000313" key="5">
    <source>
        <dbReference type="EMBL" id="GFG73806.1"/>
    </source>
</evidence>
<evidence type="ECO:0000256" key="2">
    <source>
        <dbReference type="PROSITE-ProRule" id="PRU00335"/>
    </source>
</evidence>
<evidence type="ECO:0000313" key="6">
    <source>
        <dbReference type="Proteomes" id="UP000465361"/>
    </source>
</evidence>
<sequence length="236" mass="25547">MRRGRRPGISTTRQAILDAARARFASDGFAATTIRQVAADAGVDASLVMQFYQSKNELFGAVMSISPEALADLTHAFEGPVERLGERVVRAFLGVWEGASQDSDALMAMLRGAIVNERANAQLREFIQARLLDSIDSWPVRHDDAALRAGLASAMLVGIVVGRRIVGVPVLANADRETLVELLAPAVQSVLTSPASESESSSGELVRSRQETNRECQDERKRTGAAERESPHVKTH</sequence>
<comment type="caution">
    <text evidence="5">The sequence shown here is derived from an EMBL/GenBank/DDBJ whole genome shotgun (WGS) entry which is preliminary data.</text>
</comment>
<dbReference type="SUPFAM" id="SSF46689">
    <property type="entry name" value="Homeodomain-like"/>
    <property type="match status" value="1"/>
</dbReference>
<reference evidence="5 6" key="1">
    <citation type="journal article" date="2019" name="Emerg. Microbes Infect.">
        <title>Comprehensive subspecies identification of 175 nontuberculous mycobacteria species based on 7547 genomic profiles.</title>
        <authorList>
            <person name="Matsumoto Y."/>
            <person name="Kinjo T."/>
            <person name="Motooka D."/>
            <person name="Nabeya D."/>
            <person name="Jung N."/>
            <person name="Uechi K."/>
            <person name="Horii T."/>
            <person name="Iida T."/>
            <person name="Fujita J."/>
            <person name="Nakamura S."/>
        </authorList>
    </citation>
    <scope>NUCLEOTIDE SEQUENCE [LARGE SCALE GENOMIC DNA]</scope>
    <source>
        <strain evidence="5 6">JCM 17322</strain>
    </source>
</reference>
<feature type="region of interest" description="Disordered" evidence="3">
    <location>
        <begin position="191"/>
        <end position="236"/>
    </location>
</feature>
<keyword evidence="6" id="KW-1185">Reference proteome</keyword>
<dbReference type="PROSITE" id="PS50977">
    <property type="entry name" value="HTH_TETR_2"/>
    <property type="match status" value="1"/>
</dbReference>
<feature type="domain" description="HTH tetR-type" evidence="4">
    <location>
        <begin position="10"/>
        <end position="70"/>
    </location>
</feature>
<dbReference type="Pfam" id="PF17920">
    <property type="entry name" value="TetR_C_16"/>
    <property type="match status" value="1"/>
</dbReference>
<dbReference type="EMBL" id="BLKW01000002">
    <property type="protein sequence ID" value="GFG73806.1"/>
    <property type="molecule type" value="Genomic_DNA"/>
</dbReference>
<dbReference type="SUPFAM" id="SSF48498">
    <property type="entry name" value="Tetracyclin repressor-like, C-terminal domain"/>
    <property type="match status" value="1"/>
</dbReference>
<dbReference type="Gene3D" id="1.10.357.10">
    <property type="entry name" value="Tetracycline Repressor, domain 2"/>
    <property type="match status" value="1"/>
</dbReference>
<dbReference type="InterPro" id="IPR001647">
    <property type="entry name" value="HTH_TetR"/>
</dbReference>
<dbReference type="Proteomes" id="UP000465361">
    <property type="component" value="Unassembled WGS sequence"/>
</dbReference>
<keyword evidence="1 2" id="KW-0238">DNA-binding</keyword>
<dbReference type="Pfam" id="PF00440">
    <property type="entry name" value="TetR_N"/>
    <property type="match status" value="1"/>
</dbReference>
<organism evidence="5 6">
    <name type="scientific">Mycobacterium botniense</name>
    <dbReference type="NCBI Taxonomy" id="84962"/>
    <lineage>
        <taxon>Bacteria</taxon>
        <taxon>Bacillati</taxon>
        <taxon>Actinomycetota</taxon>
        <taxon>Actinomycetes</taxon>
        <taxon>Mycobacteriales</taxon>
        <taxon>Mycobacteriaceae</taxon>
        <taxon>Mycobacterium</taxon>
    </lineage>
</organism>
<feature type="compositionally biased region" description="Basic and acidic residues" evidence="3">
    <location>
        <begin position="206"/>
        <end position="236"/>
    </location>
</feature>
<dbReference type="InterPro" id="IPR036271">
    <property type="entry name" value="Tet_transcr_reg_TetR-rel_C_sf"/>
</dbReference>
<evidence type="ECO:0000259" key="4">
    <source>
        <dbReference type="PROSITE" id="PS50977"/>
    </source>
</evidence>